<protein>
    <submittedName>
        <fullName evidence="3">Poly-gamma-glutamate synthesis protein (Capsule biosynthesis protein)</fullName>
    </submittedName>
</protein>
<dbReference type="Proteomes" id="UP000198784">
    <property type="component" value="Unassembled WGS sequence"/>
</dbReference>
<dbReference type="PANTHER" id="PTHR33393:SF11">
    <property type="entry name" value="POLYGLUTAMINE SYNTHESIS ACCESSORY PROTEIN RV0574C-RELATED"/>
    <property type="match status" value="1"/>
</dbReference>
<evidence type="ECO:0000259" key="2">
    <source>
        <dbReference type="SMART" id="SM00854"/>
    </source>
</evidence>
<reference evidence="4" key="1">
    <citation type="submission" date="2016-10" db="EMBL/GenBank/DDBJ databases">
        <authorList>
            <person name="Varghese N."/>
            <person name="Submissions S."/>
        </authorList>
    </citation>
    <scope>NUCLEOTIDE SEQUENCE [LARGE SCALE GENOMIC DNA]</scope>
    <source>
        <strain evidence="4">DSM 17834</strain>
    </source>
</reference>
<evidence type="ECO:0000313" key="4">
    <source>
        <dbReference type="Proteomes" id="UP000198784"/>
    </source>
</evidence>
<dbReference type="CDD" id="cd07381">
    <property type="entry name" value="MPP_CapA"/>
    <property type="match status" value="1"/>
</dbReference>
<dbReference type="PANTHER" id="PTHR33393">
    <property type="entry name" value="POLYGLUTAMINE SYNTHESIS ACCESSORY PROTEIN RV0574C-RELATED"/>
    <property type="match status" value="1"/>
</dbReference>
<dbReference type="InterPro" id="IPR019079">
    <property type="entry name" value="Capsule_synth_CapA"/>
</dbReference>
<evidence type="ECO:0000313" key="3">
    <source>
        <dbReference type="EMBL" id="SFP25745.1"/>
    </source>
</evidence>
<dbReference type="AlphaFoldDB" id="A0A1I5NVC5"/>
<dbReference type="InterPro" id="IPR052169">
    <property type="entry name" value="CW_Biosynth-Accessory"/>
</dbReference>
<sequence>MPGNPVAARLFLTGDLMCARGIDQILPHPGDPRLYEAYVKDAGDYVRLAERRNGAIARPVDFAYVWGMALEALRQRRPDVRLVNLETAVTRNGWPLPKGINYRMNPANLPVLEVAGIDCCVLANNHVLDWGEAGLAETLASLDGHGLRHVGAGLDRNAALTPAIVPLADDGRLLVFAYATGDCGVPPDWAASAQRPGVARLDDLSPRSVQRIAQHIRTFKQPGDRVLVSLHWGGNWGFAVAPEQQRFAHGLIDEAGVDLVHGHSSHHIKGLEVYRQRLILYGCGDLLNDYEGIDGHAAYRSHLGLLYFADLASDGRLLALEMLPTCQRQLSIHRAKGADRQWLQDTLQRESAQFACTVRPTSESSFALVWPGSHG</sequence>
<accession>A0A1I5NVC5</accession>
<dbReference type="SMART" id="SM00854">
    <property type="entry name" value="PGA_cap"/>
    <property type="match status" value="1"/>
</dbReference>
<dbReference type="SUPFAM" id="SSF56300">
    <property type="entry name" value="Metallo-dependent phosphatases"/>
    <property type="match status" value="1"/>
</dbReference>
<dbReference type="EMBL" id="FOWX01000007">
    <property type="protein sequence ID" value="SFP25745.1"/>
    <property type="molecule type" value="Genomic_DNA"/>
</dbReference>
<comment type="similarity">
    <text evidence="1">Belongs to the CapA family.</text>
</comment>
<gene>
    <name evidence="3" type="ORF">SAMN05216190_107100</name>
</gene>
<evidence type="ECO:0000256" key="1">
    <source>
        <dbReference type="ARBA" id="ARBA00005662"/>
    </source>
</evidence>
<proteinExistence type="inferred from homology"/>
<organism evidence="3 4">
    <name type="scientific">Pseudomonas borbori</name>
    <dbReference type="NCBI Taxonomy" id="289003"/>
    <lineage>
        <taxon>Bacteria</taxon>
        <taxon>Pseudomonadati</taxon>
        <taxon>Pseudomonadota</taxon>
        <taxon>Gammaproteobacteria</taxon>
        <taxon>Pseudomonadales</taxon>
        <taxon>Pseudomonadaceae</taxon>
        <taxon>Pseudomonas</taxon>
    </lineage>
</organism>
<dbReference type="Pfam" id="PF09587">
    <property type="entry name" value="PGA_cap"/>
    <property type="match status" value="1"/>
</dbReference>
<dbReference type="Gene3D" id="3.60.21.10">
    <property type="match status" value="1"/>
</dbReference>
<dbReference type="InterPro" id="IPR029052">
    <property type="entry name" value="Metallo-depent_PP-like"/>
</dbReference>
<dbReference type="OrthoDB" id="9810718at2"/>
<name>A0A1I5NVC5_9PSED</name>
<dbReference type="STRING" id="289003.SAMN05216190_107100"/>
<dbReference type="RefSeq" id="WP_090499305.1">
    <property type="nucleotide sequence ID" value="NZ_FOWX01000007.1"/>
</dbReference>
<keyword evidence="4" id="KW-1185">Reference proteome</keyword>
<feature type="domain" description="Capsule synthesis protein CapA" evidence="2">
    <location>
        <begin position="9"/>
        <end position="290"/>
    </location>
</feature>